<accession>A0A166HE51</accession>
<dbReference type="Gene3D" id="3.40.50.300">
    <property type="entry name" value="P-loop containing nucleotide triphosphate hydrolases"/>
    <property type="match status" value="1"/>
</dbReference>
<dbReference type="InterPro" id="IPR000008">
    <property type="entry name" value="C2_dom"/>
</dbReference>
<dbReference type="PRINTS" id="PR00320">
    <property type="entry name" value="GPROTEINBRPT"/>
</dbReference>
<dbReference type="SUPFAM" id="SSF52540">
    <property type="entry name" value="P-loop containing nucleoside triphosphate hydrolases"/>
    <property type="match status" value="1"/>
</dbReference>
<feature type="repeat" description="WD" evidence="3">
    <location>
        <begin position="1078"/>
        <end position="1101"/>
    </location>
</feature>
<keyword evidence="6" id="KW-1185">Reference proteome</keyword>
<proteinExistence type="predicted"/>
<evidence type="ECO:0000256" key="2">
    <source>
        <dbReference type="ARBA" id="ARBA00022737"/>
    </source>
</evidence>
<dbReference type="SUPFAM" id="SSF50978">
    <property type="entry name" value="WD40 repeat-like"/>
    <property type="match status" value="2"/>
</dbReference>
<dbReference type="STRING" id="436010.A0A166HE51"/>
<evidence type="ECO:0000256" key="1">
    <source>
        <dbReference type="ARBA" id="ARBA00022574"/>
    </source>
</evidence>
<dbReference type="PROSITE" id="PS50294">
    <property type="entry name" value="WD_REPEATS_REGION"/>
    <property type="match status" value="6"/>
</dbReference>
<feature type="domain" description="C2" evidence="4">
    <location>
        <begin position="1"/>
        <end position="114"/>
    </location>
</feature>
<protein>
    <submittedName>
        <fullName evidence="5">WD40 repeat-like protein</fullName>
    </submittedName>
</protein>
<dbReference type="Gene3D" id="2.130.10.10">
    <property type="entry name" value="YVTN repeat-like/Quinoprotein amine dehydrogenase"/>
    <property type="match status" value="4"/>
</dbReference>
<dbReference type="Proteomes" id="UP000076532">
    <property type="component" value="Unassembled WGS sequence"/>
</dbReference>
<dbReference type="CDD" id="cd02019">
    <property type="entry name" value="NK"/>
    <property type="match status" value="1"/>
</dbReference>
<dbReference type="InterPro" id="IPR001680">
    <property type="entry name" value="WD40_rpt"/>
</dbReference>
<dbReference type="PROSITE" id="PS50082">
    <property type="entry name" value="WD_REPEATS_2"/>
    <property type="match status" value="8"/>
</dbReference>
<feature type="repeat" description="WD" evidence="3">
    <location>
        <begin position="1416"/>
        <end position="1457"/>
    </location>
</feature>
<dbReference type="SMART" id="SM00239">
    <property type="entry name" value="C2"/>
    <property type="match status" value="1"/>
</dbReference>
<dbReference type="PANTHER" id="PTHR19879">
    <property type="entry name" value="TRANSCRIPTION INITIATION FACTOR TFIID"/>
    <property type="match status" value="1"/>
</dbReference>
<dbReference type="InterPro" id="IPR035892">
    <property type="entry name" value="C2_domain_sf"/>
</dbReference>
<dbReference type="InterPro" id="IPR036322">
    <property type="entry name" value="WD40_repeat_dom_sf"/>
</dbReference>
<dbReference type="SUPFAM" id="SSF49562">
    <property type="entry name" value="C2 domain (Calcium/lipid-binding domain, CaLB)"/>
    <property type="match status" value="1"/>
</dbReference>
<feature type="repeat" description="WD" evidence="3">
    <location>
        <begin position="1373"/>
        <end position="1414"/>
    </location>
</feature>
<gene>
    <name evidence="5" type="ORF">FIBSPDRAFT_1045895</name>
</gene>
<organism evidence="5 6">
    <name type="scientific">Athelia psychrophila</name>
    <dbReference type="NCBI Taxonomy" id="1759441"/>
    <lineage>
        <taxon>Eukaryota</taxon>
        <taxon>Fungi</taxon>
        <taxon>Dikarya</taxon>
        <taxon>Basidiomycota</taxon>
        <taxon>Agaricomycotina</taxon>
        <taxon>Agaricomycetes</taxon>
        <taxon>Agaricomycetidae</taxon>
        <taxon>Atheliales</taxon>
        <taxon>Atheliaceae</taxon>
        <taxon>Athelia</taxon>
    </lineage>
</organism>
<dbReference type="CDD" id="cd00030">
    <property type="entry name" value="C2"/>
    <property type="match status" value="1"/>
</dbReference>
<keyword evidence="1 3" id="KW-0853">WD repeat</keyword>
<evidence type="ECO:0000259" key="4">
    <source>
        <dbReference type="PROSITE" id="PS50004"/>
    </source>
</evidence>
<dbReference type="CDD" id="cd00200">
    <property type="entry name" value="WD40"/>
    <property type="match status" value="2"/>
</dbReference>
<dbReference type="InterPro" id="IPR019775">
    <property type="entry name" value="WD40_repeat_CS"/>
</dbReference>
<dbReference type="EMBL" id="KV417569">
    <property type="protein sequence ID" value="KZP18766.1"/>
    <property type="molecule type" value="Genomic_DNA"/>
</dbReference>
<dbReference type="InterPro" id="IPR015943">
    <property type="entry name" value="WD40/YVTN_repeat-like_dom_sf"/>
</dbReference>
<feature type="repeat" description="WD" evidence="3">
    <location>
        <begin position="1330"/>
        <end position="1372"/>
    </location>
</feature>
<keyword evidence="2" id="KW-0677">Repeat</keyword>
<dbReference type="InterPro" id="IPR020472">
    <property type="entry name" value="WD40_PAC1"/>
</dbReference>
<feature type="repeat" description="WD" evidence="3">
    <location>
        <begin position="978"/>
        <end position="1021"/>
    </location>
</feature>
<dbReference type="SMART" id="SM00320">
    <property type="entry name" value="WD40"/>
    <property type="match status" value="12"/>
</dbReference>
<evidence type="ECO:0000256" key="3">
    <source>
        <dbReference type="PROSITE-ProRule" id="PRU00221"/>
    </source>
</evidence>
<name>A0A166HE51_9AGAM</name>
<feature type="repeat" description="WD" evidence="3">
    <location>
        <begin position="1199"/>
        <end position="1231"/>
    </location>
</feature>
<dbReference type="PROSITE" id="PS00678">
    <property type="entry name" value="WD_REPEATS_1"/>
    <property type="match status" value="4"/>
</dbReference>
<dbReference type="InterPro" id="IPR027417">
    <property type="entry name" value="P-loop_NTPase"/>
</dbReference>
<dbReference type="Pfam" id="PF24883">
    <property type="entry name" value="NPHP3_N"/>
    <property type="match status" value="1"/>
</dbReference>
<dbReference type="Gene3D" id="2.60.40.150">
    <property type="entry name" value="C2 domain"/>
    <property type="match status" value="1"/>
</dbReference>
<evidence type="ECO:0000313" key="6">
    <source>
        <dbReference type="Proteomes" id="UP000076532"/>
    </source>
</evidence>
<dbReference type="PANTHER" id="PTHR19879:SF9">
    <property type="entry name" value="TRANSCRIPTION INITIATION FACTOR TFIID SUBUNIT 5"/>
    <property type="match status" value="1"/>
</dbReference>
<reference evidence="5 6" key="1">
    <citation type="journal article" date="2016" name="Mol. Biol. Evol.">
        <title>Comparative Genomics of Early-Diverging Mushroom-Forming Fungi Provides Insights into the Origins of Lignocellulose Decay Capabilities.</title>
        <authorList>
            <person name="Nagy L.G."/>
            <person name="Riley R."/>
            <person name="Tritt A."/>
            <person name="Adam C."/>
            <person name="Daum C."/>
            <person name="Floudas D."/>
            <person name="Sun H."/>
            <person name="Yadav J.S."/>
            <person name="Pangilinan J."/>
            <person name="Larsson K.H."/>
            <person name="Matsuura K."/>
            <person name="Barry K."/>
            <person name="Labutti K."/>
            <person name="Kuo R."/>
            <person name="Ohm R.A."/>
            <person name="Bhattacharya S.S."/>
            <person name="Shirouzu T."/>
            <person name="Yoshinaga Y."/>
            <person name="Martin F.M."/>
            <person name="Grigoriev I.V."/>
            <person name="Hibbett D.S."/>
        </authorList>
    </citation>
    <scope>NUCLEOTIDE SEQUENCE [LARGE SCALE GENOMIC DNA]</scope>
    <source>
        <strain evidence="5 6">CBS 109695</strain>
    </source>
</reference>
<dbReference type="PROSITE" id="PS50004">
    <property type="entry name" value="C2"/>
    <property type="match status" value="1"/>
</dbReference>
<feature type="repeat" description="WD" evidence="3">
    <location>
        <begin position="1288"/>
        <end position="1329"/>
    </location>
</feature>
<dbReference type="Pfam" id="PF00168">
    <property type="entry name" value="C2"/>
    <property type="match status" value="1"/>
</dbReference>
<feature type="repeat" description="WD" evidence="3">
    <location>
        <begin position="1156"/>
        <end position="1197"/>
    </location>
</feature>
<dbReference type="InterPro" id="IPR056884">
    <property type="entry name" value="NPHP3-like_N"/>
</dbReference>
<dbReference type="Pfam" id="PF00400">
    <property type="entry name" value="WD40"/>
    <property type="match status" value="10"/>
</dbReference>
<sequence length="1532" mass="168252">MPQYYRFFVESASGLPLIKSAGISSTKEPSAFVELKVEVEGQPVYRVESTAVTQECNPVWNQELMFETDVNQVVCTVTVKNKASLFLKNHKVLGCVEISISELLAKIEHSNGITIEPQLSKQGLIKIGLQRKDFKDAIIAATKDAMSLPSLGRTVDAGQQTAEVTTGAMAALSPLAKIIGKLEVFAPMAKAVAQLHPFAQVAFNLLNTLYMMVKTQIATDDMVLTLVAAMTDAYQFVEELDSDSFRTRKIDVETLKNNITRILAHTIHCINFIREYSARSIRDKLIRNVLGKDDKAAVEELTSTFQTLKAEFSAGVAIQTASLAFRIHEIVTKIELLCTLTHLKMSIAGRGLCLPGTRLDIIPTIVEWASDPDSGGKVLWLRGVIGSGKSTVANNLSHLFRNINYLGAFLFFDSKSRYEPTAFVSTLAHQLARFDRRLQKSIANAVNVSEGNLDDTLEVQLNTFVLGPLQSAKLDGLHQPILIIIDGLDHCGDVASRKELLKALSNANTPLPDFLRIIITSQLDPDTSDFLAELAQTELELDTTSEGNHNDIELYFKDTFSQSWKNKYRLHQDWPGPDRLSLLVQRAGGLFLWSVVAAKSIMSAPKPDKRIDALLNTPLPKTRLDDIYSESLKSIDGCEDEEFAPEFKAVIGMIVNAREPLSSATIDALRGCDSDGDETRSEIMITRLSSVLSSPTSTGLDALIRTLHSSFDDFLCDREKCGDEWYIDIALHHRELATGCLKYLSWYFEGADPVDMADPFPREAFMNTLRDKKLRDKVVCVDALAYAATYWPYHFCAIFDAQSDVESLMDSPAKEVDDFLQRNLLHWFEFLSILNKSREASRTLGELCQRLTRLSSGNSDVMKMAEDAHRFSQTFADCIERHPGFVRLSALPFTPTSSIIADRYDDQRMPWIVGGFQNQWQPIFRNFPAHTGSVKAIAWSPDDSCIASCGASSDHVVFSDHAVCVWDVATGTKVVPDLRGHSEEVQVVAFATQGGILVVLSASVDGTIRTWDATTGNELLSKRRNISSPVLAMACSADGSLVVGSSTDGKLCVWKSMTAGNPHKFLEKHDDLVRERCLALSNDGKIIVSASADTTVRRWDVGTELPVSLLIELEEEIKEDPDALSVAISSDGTQIAAGLEDGFIAIWEETKEVKYLEGHEEAVMAVNFSPNGQLLVSGSEDCTVRLWDLKNLTQVWKRPRRHDGPVISVAFSHGGSRIAAGSADGYVKVWDASPQQTTWDRGPVPGIEKQTWAVAISPDGKRVAHGITTDHTVLTWYTDRNPADNIVLRGHKEPIRVVVFSSDGLTLSSGSQDNDIIVWDAVSGDLKRVLSGHADYVLALCFAPQDSTRIASGSEDQTVRLWNVAGKSDSRQFHGHSKAVRTVAFSGNGQRLASGSSDGEVRVWDAMSGTALNTFTAGTGTVVMSVAFSSAADRLFSSDRDGHLQTWDLSLGSKLSHTEDRNFLSTAEQNISNALVIRNDGTIQDFESKAAVSYLPSVLSVRSVVAASSCRRAIILGSNMGDLYILCLPRAP</sequence>
<evidence type="ECO:0000313" key="5">
    <source>
        <dbReference type="EMBL" id="KZP18766.1"/>
    </source>
</evidence>